<organism evidence="3 4">
    <name type="scientific">Catellatospora chokoriensis</name>
    <dbReference type="NCBI Taxonomy" id="310353"/>
    <lineage>
        <taxon>Bacteria</taxon>
        <taxon>Bacillati</taxon>
        <taxon>Actinomycetota</taxon>
        <taxon>Actinomycetes</taxon>
        <taxon>Micromonosporales</taxon>
        <taxon>Micromonosporaceae</taxon>
        <taxon>Catellatospora</taxon>
    </lineage>
</organism>
<dbReference type="Proteomes" id="UP000619293">
    <property type="component" value="Unassembled WGS sequence"/>
</dbReference>
<keyword evidence="4" id="KW-1185">Reference proteome</keyword>
<feature type="transmembrane region" description="Helical" evidence="1">
    <location>
        <begin position="12"/>
        <end position="33"/>
    </location>
</feature>
<name>A0A8J3K313_9ACTN</name>
<evidence type="ECO:0000313" key="4">
    <source>
        <dbReference type="Proteomes" id="UP000619293"/>
    </source>
</evidence>
<reference evidence="3 4" key="1">
    <citation type="submission" date="2021-01" db="EMBL/GenBank/DDBJ databases">
        <title>Whole genome shotgun sequence of Catellatospora chokoriensis NBRC 107358.</title>
        <authorList>
            <person name="Komaki H."/>
            <person name="Tamura T."/>
        </authorList>
    </citation>
    <scope>NUCLEOTIDE SEQUENCE [LARGE SCALE GENOMIC DNA]</scope>
    <source>
        <strain evidence="3 4">NBRC 107358</strain>
    </source>
</reference>
<keyword evidence="1" id="KW-0812">Transmembrane</keyword>
<protein>
    <recommendedName>
        <fullName evidence="2">Putative Flp pilus-assembly TadG-like N-terminal domain-containing protein</fullName>
    </recommendedName>
</protein>
<sequence length="137" mass="14081">MTPVRWWRRDDGQTTAFTLIMGIAVLALVALVLDAGLAIGTKVDAVASAQAAARAGARELDLTTLRVNGAVRVDPVKARAAAQDWLSRAELTGTVTVAGDQVTVSVATSQPTQLLTLIGIDAIAVHATATAQAVSPP</sequence>
<keyword evidence="1" id="KW-1133">Transmembrane helix</keyword>
<evidence type="ECO:0000256" key="1">
    <source>
        <dbReference type="SAM" id="Phobius"/>
    </source>
</evidence>
<dbReference type="Pfam" id="PF13400">
    <property type="entry name" value="Tad"/>
    <property type="match status" value="1"/>
</dbReference>
<feature type="domain" description="Putative Flp pilus-assembly TadG-like N-terminal" evidence="2">
    <location>
        <begin position="12"/>
        <end position="58"/>
    </location>
</feature>
<evidence type="ECO:0000259" key="2">
    <source>
        <dbReference type="Pfam" id="PF13400"/>
    </source>
</evidence>
<dbReference type="InterPro" id="IPR028087">
    <property type="entry name" value="Tad_N"/>
</dbReference>
<accession>A0A8J3K313</accession>
<gene>
    <name evidence="3" type="ORF">Cch02nite_32340</name>
</gene>
<evidence type="ECO:0000313" key="3">
    <source>
        <dbReference type="EMBL" id="GIF89790.1"/>
    </source>
</evidence>
<dbReference type="AlphaFoldDB" id="A0A8J3K313"/>
<keyword evidence="1" id="KW-0472">Membrane</keyword>
<comment type="caution">
    <text evidence="3">The sequence shown here is derived from an EMBL/GenBank/DDBJ whole genome shotgun (WGS) entry which is preliminary data.</text>
</comment>
<dbReference type="EMBL" id="BONG01000018">
    <property type="protein sequence ID" value="GIF89790.1"/>
    <property type="molecule type" value="Genomic_DNA"/>
</dbReference>
<proteinExistence type="predicted"/>
<dbReference type="RefSeq" id="WP_191838938.1">
    <property type="nucleotide sequence ID" value="NZ_BAAALB010000008.1"/>
</dbReference>